<protein>
    <submittedName>
        <fullName evidence="3">Ser/Thr protein kinase RdoA (MazF antagonist)</fullName>
    </submittedName>
</protein>
<name>A0A2V2ZP32_9BACI</name>
<dbReference type="OrthoDB" id="4030632at2"/>
<keyword evidence="3" id="KW-0418">Kinase</keyword>
<dbReference type="SUPFAM" id="SSF56112">
    <property type="entry name" value="Protein kinase-like (PK-like)"/>
    <property type="match status" value="1"/>
</dbReference>
<dbReference type="EMBL" id="QGTW01000018">
    <property type="protein sequence ID" value="PWW19900.1"/>
    <property type="molecule type" value="Genomic_DNA"/>
</dbReference>
<keyword evidence="3" id="KW-0808">Transferase</keyword>
<dbReference type="Pfam" id="PF01636">
    <property type="entry name" value="APH"/>
    <property type="match status" value="1"/>
</dbReference>
<organism evidence="3 4">
    <name type="scientific">Cytobacillus oceanisediminis</name>
    <dbReference type="NCBI Taxonomy" id="665099"/>
    <lineage>
        <taxon>Bacteria</taxon>
        <taxon>Bacillati</taxon>
        <taxon>Bacillota</taxon>
        <taxon>Bacilli</taxon>
        <taxon>Bacillales</taxon>
        <taxon>Bacillaceae</taxon>
        <taxon>Cytobacillus</taxon>
    </lineage>
</organism>
<feature type="domain" description="Aminoglycoside phosphotransferase" evidence="2">
    <location>
        <begin position="32"/>
        <end position="240"/>
    </location>
</feature>
<accession>A0A2V2ZP32</accession>
<dbReference type="InterPro" id="IPR002575">
    <property type="entry name" value="Aminoglycoside_PTrfase"/>
</dbReference>
<evidence type="ECO:0000256" key="1">
    <source>
        <dbReference type="ARBA" id="ARBA00038240"/>
    </source>
</evidence>
<dbReference type="AlphaFoldDB" id="A0A2V2ZP32"/>
<dbReference type="Proteomes" id="UP000247150">
    <property type="component" value="Unassembled WGS sequence"/>
</dbReference>
<proteinExistence type="inferred from homology"/>
<dbReference type="RefSeq" id="WP_110067370.1">
    <property type="nucleotide sequence ID" value="NZ_QGTW01000018.1"/>
</dbReference>
<evidence type="ECO:0000313" key="3">
    <source>
        <dbReference type="EMBL" id="PWW19900.1"/>
    </source>
</evidence>
<reference evidence="3 4" key="1">
    <citation type="submission" date="2018-05" db="EMBL/GenBank/DDBJ databases">
        <title>Freshwater and sediment microbial communities from various areas in North America, analyzing microbe dynamics in response to fracking.</title>
        <authorList>
            <person name="Lamendella R."/>
        </authorList>
    </citation>
    <scope>NUCLEOTIDE SEQUENCE [LARGE SCALE GENOMIC DNA]</scope>
    <source>
        <strain evidence="3 4">15_TX</strain>
    </source>
</reference>
<dbReference type="Gene3D" id="3.90.1200.10">
    <property type="match status" value="1"/>
</dbReference>
<evidence type="ECO:0000259" key="2">
    <source>
        <dbReference type="Pfam" id="PF01636"/>
    </source>
</evidence>
<dbReference type="PANTHER" id="PTHR21064">
    <property type="entry name" value="AMINOGLYCOSIDE PHOSPHOTRANSFERASE DOMAIN-CONTAINING PROTEIN-RELATED"/>
    <property type="match status" value="1"/>
</dbReference>
<evidence type="ECO:0000313" key="4">
    <source>
        <dbReference type="Proteomes" id="UP000247150"/>
    </source>
</evidence>
<comment type="caution">
    <text evidence="3">The sequence shown here is derived from an EMBL/GenBank/DDBJ whole genome shotgun (WGS) entry which is preliminary data.</text>
</comment>
<dbReference type="InterPro" id="IPR050249">
    <property type="entry name" value="Pseudomonas-type_ThrB"/>
</dbReference>
<dbReference type="Gene3D" id="3.30.200.20">
    <property type="entry name" value="Phosphorylase Kinase, domain 1"/>
    <property type="match status" value="1"/>
</dbReference>
<dbReference type="InterPro" id="IPR011009">
    <property type="entry name" value="Kinase-like_dom_sf"/>
</dbReference>
<gene>
    <name evidence="3" type="ORF">DFO73_11894</name>
</gene>
<sequence length="328" mass="38432">MEKSVEALMTVDILHEFLLAYSMDKKDYKKLGDFENYVYEVYRNGESYILRITHSSHRKHKELLAEVDWVNYLNQQGVNVPQVFQSDHGKLVESVSAEDGSFFYSSVFSKAPGKPIKVTAPEFNEKLFEAWGRAIGMMHKETKTYTPPYSSADRMQWDEEELLDVEKFVPESDKLVINNTKELLKQLQSLPKNKDTFGLIHTDVHSGNFFYDGSDIHIFDFDDCCYHWFASDIAIPLYYALLYRCKGDNVDERSAFGKLFLDSFLKGYQEKNPLPEDWEIQLPLFLRLRDVTLYSVLYKKIAPEDRDQSLLLMLKQIKNRIERKESIY</sequence>
<dbReference type="PANTHER" id="PTHR21064:SF6">
    <property type="entry name" value="AMINOGLYCOSIDE PHOSPHOTRANSFERASE DOMAIN-CONTAINING PROTEIN"/>
    <property type="match status" value="1"/>
</dbReference>
<dbReference type="GO" id="GO:0009088">
    <property type="term" value="P:threonine biosynthetic process"/>
    <property type="evidence" value="ECO:0007669"/>
    <property type="project" value="TreeGrafter"/>
</dbReference>
<dbReference type="GO" id="GO:0004413">
    <property type="term" value="F:homoserine kinase activity"/>
    <property type="evidence" value="ECO:0007669"/>
    <property type="project" value="TreeGrafter"/>
</dbReference>
<comment type="similarity">
    <text evidence="1">Belongs to the pseudomonas-type ThrB family.</text>
</comment>